<dbReference type="Pfam" id="PF00535">
    <property type="entry name" value="Glycos_transf_2"/>
    <property type="match status" value="1"/>
</dbReference>
<dbReference type="InterPro" id="IPR001173">
    <property type="entry name" value="Glyco_trans_2-like"/>
</dbReference>
<accession>A0ABS8GXM6</accession>
<dbReference type="InterPro" id="IPR029044">
    <property type="entry name" value="Nucleotide-diphossugar_trans"/>
</dbReference>
<dbReference type="SUPFAM" id="SSF53448">
    <property type="entry name" value="Nucleotide-diphospho-sugar transferases"/>
    <property type="match status" value="1"/>
</dbReference>
<dbReference type="Gene3D" id="3.90.550.10">
    <property type="entry name" value="Spore Coat Polysaccharide Biosynthesis Protein SpsA, Chain A"/>
    <property type="match status" value="1"/>
</dbReference>
<reference evidence="3 4" key="1">
    <citation type="submission" date="2021-11" db="EMBL/GenBank/DDBJ databases">
        <title>Seasonal and diel survey of microbial diversity of the Tyrrhenian coast.</title>
        <authorList>
            <person name="Gattoni G."/>
            <person name="Corral P."/>
        </authorList>
    </citation>
    <scope>NUCLEOTIDE SEQUENCE [LARGE SCALE GENOMIC DNA]</scope>
    <source>
        <strain evidence="3 4">Mr9</strain>
    </source>
</reference>
<feature type="domain" description="Glycosyltransferase 2-like" evidence="2">
    <location>
        <begin position="8"/>
        <end position="139"/>
    </location>
</feature>
<comment type="caution">
    <text evidence="3">The sequence shown here is derived from an EMBL/GenBank/DDBJ whole genome shotgun (WGS) entry which is preliminary data.</text>
</comment>
<gene>
    <name evidence="3" type="ORF">LLW17_18190</name>
</gene>
<dbReference type="PANTHER" id="PTHR22916:SF3">
    <property type="entry name" value="UDP-GLCNAC:BETAGAL BETA-1,3-N-ACETYLGLUCOSAMINYLTRANSFERASE-LIKE PROTEIN 1"/>
    <property type="match status" value="1"/>
</dbReference>
<protein>
    <submittedName>
        <fullName evidence="3">Glycosyltransferase family 2 protein</fullName>
    </submittedName>
</protein>
<dbReference type="EMBL" id="JAJGMW010000036">
    <property type="protein sequence ID" value="MCC4214659.1"/>
    <property type="molecule type" value="Genomic_DNA"/>
</dbReference>
<keyword evidence="1" id="KW-0472">Membrane</keyword>
<keyword evidence="1" id="KW-0812">Transmembrane</keyword>
<sequence length="316" mass="36991">MNNLKLVSIIIPTYNRAKYIIETLNSIRDQSYVNFECLVIDDNSVDETDLLLKNYCVNDNRFSFYKRPEKRVKGANSCRNYGFKISKGDYIKFFDSDDLMHPQHIEILVKIIEENDLDFAVADIQNFDESGFQNRVYEIDRSKAEISAFNFALHQVAWCTVDFLGKRSICESLEFNEKIRDNANEYQYYIKLLCLTTNGKLIEDILTWRRLHPNSMTSKLHSDPVNFQKHLAELKLFTLEHIEKVAPPHLIKWLLSGHIQINFELARQKHRPDYLFKSFNYLAKYYTIPKALAYLGAICSGFLLGKGYNIIKAIRK</sequence>
<feature type="transmembrane region" description="Helical" evidence="1">
    <location>
        <begin position="291"/>
        <end position="311"/>
    </location>
</feature>
<evidence type="ECO:0000259" key="2">
    <source>
        <dbReference type="Pfam" id="PF00535"/>
    </source>
</evidence>
<dbReference type="CDD" id="cd00761">
    <property type="entry name" value="Glyco_tranf_GTA_type"/>
    <property type="match status" value="1"/>
</dbReference>
<name>A0ABS8GXM6_9FLAO</name>
<evidence type="ECO:0000256" key="1">
    <source>
        <dbReference type="SAM" id="Phobius"/>
    </source>
</evidence>
<proteinExistence type="predicted"/>
<evidence type="ECO:0000313" key="3">
    <source>
        <dbReference type="EMBL" id="MCC4214659.1"/>
    </source>
</evidence>
<evidence type="ECO:0000313" key="4">
    <source>
        <dbReference type="Proteomes" id="UP001197770"/>
    </source>
</evidence>
<organism evidence="3 4">
    <name type="scientific">Leeuwenhoekiella parthenopeia</name>
    <dbReference type="NCBI Taxonomy" id="2890320"/>
    <lineage>
        <taxon>Bacteria</taxon>
        <taxon>Pseudomonadati</taxon>
        <taxon>Bacteroidota</taxon>
        <taxon>Flavobacteriia</taxon>
        <taxon>Flavobacteriales</taxon>
        <taxon>Flavobacteriaceae</taxon>
        <taxon>Leeuwenhoekiella</taxon>
    </lineage>
</organism>
<dbReference type="PANTHER" id="PTHR22916">
    <property type="entry name" value="GLYCOSYLTRANSFERASE"/>
    <property type="match status" value="1"/>
</dbReference>
<keyword evidence="4" id="KW-1185">Reference proteome</keyword>
<keyword evidence="1" id="KW-1133">Transmembrane helix</keyword>
<dbReference type="Proteomes" id="UP001197770">
    <property type="component" value="Unassembled WGS sequence"/>
</dbReference>
<dbReference type="RefSeq" id="WP_228231716.1">
    <property type="nucleotide sequence ID" value="NZ_JAJGMW010000036.1"/>
</dbReference>